<dbReference type="EMBL" id="JBHFFA010000008">
    <property type="protein sequence ID" value="KAL2609145.1"/>
    <property type="molecule type" value="Genomic_DNA"/>
</dbReference>
<evidence type="ECO:0000313" key="1">
    <source>
        <dbReference type="EMBL" id="KAL2609145.1"/>
    </source>
</evidence>
<accession>A0ABD1XK37</accession>
<comment type="caution">
    <text evidence="1">The sequence shown here is derived from an EMBL/GenBank/DDBJ whole genome shotgun (WGS) entry which is preliminary data.</text>
</comment>
<name>A0ABD1XK37_9MARC</name>
<reference evidence="1 2" key="1">
    <citation type="submission" date="2024-09" db="EMBL/GenBank/DDBJ databases">
        <title>Chromosome-scale assembly of Riccia fluitans.</title>
        <authorList>
            <person name="Paukszto L."/>
            <person name="Sawicki J."/>
            <person name="Karawczyk K."/>
            <person name="Piernik-Szablinska J."/>
            <person name="Szczecinska M."/>
            <person name="Mazdziarz M."/>
        </authorList>
    </citation>
    <scope>NUCLEOTIDE SEQUENCE [LARGE SCALE GENOMIC DNA]</scope>
    <source>
        <strain evidence="1">Rf_01</strain>
        <tissue evidence="1">Aerial parts of the thallus</tissue>
    </source>
</reference>
<dbReference type="Proteomes" id="UP001605036">
    <property type="component" value="Unassembled WGS sequence"/>
</dbReference>
<protein>
    <recommendedName>
        <fullName evidence="3">Reverse transcriptase domain-containing protein</fullName>
    </recommendedName>
</protein>
<keyword evidence="2" id="KW-1185">Reference proteome</keyword>
<proteinExistence type="predicted"/>
<gene>
    <name evidence="1" type="ORF">R1flu_027718</name>
</gene>
<evidence type="ECO:0000313" key="2">
    <source>
        <dbReference type="Proteomes" id="UP001605036"/>
    </source>
</evidence>
<dbReference type="AlphaFoldDB" id="A0ABD1XK37"/>
<organism evidence="1 2">
    <name type="scientific">Riccia fluitans</name>
    <dbReference type="NCBI Taxonomy" id="41844"/>
    <lineage>
        <taxon>Eukaryota</taxon>
        <taxon>Viridiplantae</taxon>
        <taxon>Streptophyta</taxon>
        <taxon>Embryophyta</taxon>
        <taxon>Marchantiophyta</taxon>
        <taxon>Marchantiopsida</taxon>
        <taxon>Marchantiidae</taxon>
        <taxon>Marchantiales</taxon>
        <taxon>Ricciaceae</taxon>
        <taxon>Riccia</taxon>
    </lineage>
</organism>
<sequence length="192" mass="21545">MDHTYLWRTMEKMDFHPQFIQLVKGLVSTGSSKVHLQGLFTKSFKLMHGVYQGCSLSPILFALSMQPLMLMLRREEQLGRLEGVNIPGGCPPPSPFLCGRQWGDTGLPIFEHRTSEGGLCWNFLLGMSREGKGKVVLVAWKIITQPEALGGLGITPFRDLFQSLKLKYIGRLIDGSKAEWACAARFFIKSEL</sequence>
<evidence type="ECO:0008006" key="3">
    <source>
        <dbReference type="Google" id="ProtNLM"/>
    </source>
</evidence>